<evidence type="ECO:0000313" key="2">
    <source>
        <dbReference type="Proteomes" id="UP000005267"/>
    </source>
</evidence>
<name>I3U7D4_ADVKW</name>
<gene>
    <name evidence="1" type="ordered locus">TKWG_01215</name>
</gene>
<protein>
    <submittedName>
        <fullName evidence="1">NAD-dependent epimerase/dehydratase</fullName>
    </submittedName>
</protein>
<dbReference type="KEGG" id="aka:TKWG_01215"/>
<dbReference type="Gene3D" id="3.40.50.720">
    <property type="entry name" value="NAD(P)-binding Rossmann-like Domain"/>
    <property type="match status" value="1"/>
</dbReference>
<sequence length="61" mass="6796">MLSPSAIIEPGERTGTFRQADDELIVDADGQSRISTQDFALAMIDELETPRHVRARFTVGY</sequence>
<evidence type="ECO:0000313" key="1">
    <source>
        <dbReference type="EMBL" id="AFK60922.1"/>
    </source>
</evidence>
<dbReference type="STRING" id="1036672.TKWG_01215"/>
<reference evidence="1 2" key="1">
    <citation type="journal article" date="2011" name="J. Bacteriol.">
        <title>Whole-genome shotgun sequencing of the sulfur-oxidizing chemoautotroph Tetrathiobacter kashmirensis.</title>
        <authorList>
            <person name="Ghosh W."/>
            <person name="George A."/>
            <person name="Agarwal A."/>
            <person name="Raj P."/>
            <person name="Alam M."/>
            <person name="Pyne P."/>
            <person name="Das Gupta S.K."/>
        </authorList>
    </citation>
    <scope>NUCLEOTIDE SEQUENCE [LARGE SCALE GENOMIC DNA]</scope>
    <source>
        <strain evidence="1 2">WT001</strain>
    </source>
</reference>
<accession>I3U7D4</accession>
<reference evidence="2" key="2">
    <citation type="journal article" date="2013" name="PLoS ONE">
        <title>Genome implosion elicits host-confinement in Alcaligenaceae: evidence from the comparative genomics of Tetrathiobacter kashmirensis, a pathogen in the making.</title>
        <authorList>
            <person name="Ghosh W."/>
            <person name="Alam M."/>
            <person name="Roy C."/>
            <person name="Pyne P."/>
            <person name="George A."/>
            <person name="Chakraborty R."/>
            <person name="Majumder S."/>
            <person name="Agarwal A."/>
            <person name="Chakraborty S."/>
            <person name="Majumdar S."/>
            <person name="Gupta S.K."/>
        </authorList>
    </citation>
    <scope>NUCLEOTIDE SEQUENCE [LARGE SCALE GENOMIC DNA]</scope>
    <source>
        <strain evidence="2">WT001</strain>
    </source>
</reference>
<dbReference type="HOGENOM" id="CLU_208853_0_0_4"/>
<keyword evidence="2" id="KW-1185">Reference proteome</keyword>
<dbReference type="Proteomes" id="UP000005267">
    <property type="component" value="Chromosome"/>
</dbReference>
<dbReference type="AlphaFoldDB" id="I3U7D4"/>
<proteinExistence type="predicted"/>
<organism evidence="1 2">
    <name type="scientific">Advenella kashmirensis (strain DSM 17095 / LMG 22695 / WT001)</name>
    <name type="common">Tetrathiobacter kashmirensis</name>
    <dbReference type="NCBI Taxonomy" id="1036672"/>
    <lineage>
        <taxon>Bacteria</taxon>
        <taxon>Pseudomonadati</taxon>
        <taxon>Pseudomonadota</taxon>
        <taxon>Betaproteobacteria</taxon>
        <taxon>Burkholderiales</taxon>
        <taxon>Alcaligenaceae</taxon>
    </lineage>
</organism>
<dbReference type="EMBL" id="CP003555">
    <property type="protein sequence ID" value="AFK60922.1"/>
    <property type="molecule type" value="Genomic_DNA"/>
</dbReference>